<reference evidence="1" key="1">
    <citation type="submission" date="2019-08" db="EMBL/GenBank/DDBJ databases">
        <authorList>
            <person name="Kucharzyk K."/>
            <person name="Murdoch R.W."/>
            <person name="Higgins S."/>
            <person name="Loffler F."/>
        </authorList>
    </citation>
    <scope>NUCLEOTIDE SEQUENCE</scope>
</reference>
<organism evidence="1">
    <name type="scientific">bioreactor metagenome</name>
    <dbReference type="NCBI Taxonomy" id="1076179"/>
    <lineage>
        <taxon>unclassified sequences</taxon>
        <taxon>metagenomes</taxon>
        <taxon>ecological metagenomes</taxon>
    </lineage>
</organism>
<name>A0A645HXC7_9ZZZZ</name>
<dbReference type="AlphaFoldDB" id="A0A645HXC7"/>
<accession>A0A645HXC7</accession>
<proteinExistence type="predicted"/>
<comment type="caution">
    <text evidence="1">The sequence shown here is derived from an EMBL/GenBank/DDBJ whole genome shotgun (WGS) entry which is preliminary data.</text>
</comment>
<evidence type="ECO:0000313" key="1">
    <source>
        <dbReference type="EMBL" id="MPN43685.1"/>
    </source>
</evidence>
<dbReference type="EMBL" id="VSSQ01102241">
    <property type="protein sequence ID" value="MPN43685.1"/>
    <property type="molecule type" value="Genomic_DNA"/>
</dbReference>
<sequence>MDGTTSEKCFDPLNISILDSFIIKQGLFQPNGNNTNIIHVGEKNIKYISNLSLDIAPNSEYQLATFIRTNGQETPINIKLNLSNNTEVTKMKVISVNVFSVNSDGTLTKLTSIAPIIENDSSASPNIKVTLNGESTSEYKYYIINYNYVVNEAKEDTNSMIINRANINGTDKFNDFNTKITAMPDVF</sequence>
<protein>
    <submittedName>
        <fullName evidence="1">Uncharacterized protein</fullName>
    </submittedName>
</protein>
<gene>
    <name evidence="1" type="ORF">SDC9_191245</name>
</gene>